<name>A0A5B9EDL1_9BACT</name>
<evidence type="ECO:0000313" key="8">
    <source>
        <dbReference type="Proteomes" id="UP000321820"/>
    </source>
</evidence>
<feature type="transmembrane region" description="Helical" evidence="5">
    <location>
        <begin position="135"/>
        <end position="157"/>
    </location>
</feature>
<keyword evidence="2 5" id="KW-0812">Transmembrane</keyword>
<dbReference type="GO" id="GO:0016020">
    <property type="term" value="C:membrane"/>
    <property type="evidence" value="ECO:0007669"/>
    <property type="project" value="UniProtKB-SubCell"/>
</dbReference>
<keyword evidence="8" id="KW-1185">Reference proteome</keyword>
<dbReference type="InterPro" id="IPR011701">
    <property type="entry name" value="MFS"/>
</dbReference>
<evidence type="ECO:0000259" key="6">
    <source>
        <dbReference type="PROSITE" id="PS50850"/>
    </source>
</evidence>
<proteinExistence type="predicted"/>
<accession>A0A5B9EDL1</accession>
<dbReference type="PROSITE" id="PS50850">
    <property type="entry name" value="MFS"/>
    <property type="match status" value="1"/>
</dbReference>
<dbReference type="InterPro" id="IPR020846">
    <property type="entry name" value="MFS_dom"/>
</dbReference>
<dbReference type="EMBL" id="CP042806">
    <property type="protein sequence ID" value="QEE30293.1"/>
    <property type="molecule type" value="Genomic_DNA"/>
</dbReference>
<dbReference type="OrthoDB" id="9794076at2"/>
<dbReference type="RefSeq" id="WP_147649562.1">
    <property type="nucleotide sequence ID" value="NZ_CP042806.1"/>
</dbReference>
<keyword evidence="4 5" id="KW-0472">Membrane</keyword>
<evidence type="ECO:0000256" key="5">
    <source>
        <dbReference type="SAM" id="Phobius"/>
    </source>
</evidence>
<sequence>MTKRANPWSIVALLFAVAVLNYFDRQSLSVVAPRMQAELHLSDVGYGHVVSLFLLASAFAYALSGFVCDALGTRRSMALFVAFWSAAEAATAFASSVLLLGIARFCLGLGEPGLWVAAPKAVGEVLDRTRRSLAVGIYTAGATMGAIIAIPAILAITTHLPWRSIFLIDGAMGLLWVPVWLWIYREHPRSETIAPAATNVFRDVIAQPQMWQLLIARGMTDPVWYFYLFWFPKYLLSDRHLTASQMAHFGWMVYLAGGIGTIVGGSLSGAFIRRGLDPGIAYRRTMLFSAFAVLVSPLAYLSPGIGMTMLFASVVAMAHMSWLTNLTSTLLEVFSPQQLGRAAGLIAAGSAFGGMLSSEIIAYCLTHGGYRPVFIAMGLMHPIAIVLLWTAFRAKPRGEMQVPVVGEALVAGDAN</sequence>
<feature type="transmembrane region" description="Helical" evidence="5">
    <location>
        <begin position="79"/>
        <end position="103"/>
    </location>
</feature>
<feature type="transmembrane region" description="Helical" evidence="5">
    <location>
        <begin position="343"/>
        <end position="363"/>
    </location>
</feature>
<dbReference type="InterPro" id="IPR036259">
    <property type="entry name" value="MFS_trans_sf"/>
</dbReference>
<reference evidence="7 8" key="1">
    <citation type="submission" date="2019-08" db="EMBL/GenBank/DDBJ databases">
        <title>Complete genome sequence of Terriglobus albidus strain ORNL.</title>
        <authorList>
            <person name="Podar M."/>
        </authorList>
    </citation>
    <scope>NUCLEOTIDE SEQUENCE [LARGE SCALE GENOMIC DNA]</scope>
    <source>
        <strain evidence="7 8">ORNL</strain>
    </source>
</reference>
<dbReference type="SUPFAM" id="SSF103473">
    <property type="entry name" value="MFS general substrate transporter"/>
    <property type="match status" value="1"/>
</dbReference>
<dbReference type="GO" id="GO:0015134">
    <property type="term" value="F:hexuronate transmembrane transporter activity"/>
    <property type="evidence" value="ECO:0007669"/>
    <property type="project" value="TreeGrafter"/>
</dbReference>
<dbReference type="Gene3D" id="1.20.1250.20">
    <property type="entry name" value="MFS general substrate transporter like domains"/>
    <property type="match status" value="2"/>
</dbReference>
<evidence type="ECO:0000313" key="7">
    <source>
        <dbReference type="EMBL" id="QEE30293.1"/>
    </source>
</evidence>
<dbReference type="Proteomes" id="UP000321820">
    <property type="component" value="Chromosome"/>
</dbReference>
<dbReference type="AlphaFoldDB" id="A0A5B9EDL1"/>
<dbReference type="KEGG" id="talb:FTW19_21300"/>
<dbReference type="PANTHER" id="PTHR11662">
    <property type="entry name" value="SOLUTE CARRIER FAMILY 17"/>
    <property type="match status" value="1"/>
</dbReference>
<feature type="transmembrane region" description="Helical" evidence="5">
    <location>
        <begin position="369"/>
        <end position="392"/>
    </location>
</feature>
<keyword evidence="3 5" id="KW-1133">Transmembrane helix</keyword>
<dbReference type="PANTHER" id="PTHR11662:SF285">
    <property type="entry name" value="HEXURONATE TRANSPORTER"/>
    <property type="match status" value="1"/>
</dbReference>
<feature type="transmembrane region" description="Helical" evidence="5">
    <location>
        <begin position="284"/>
        <end position="303"/>
    </location>
</feature>
<gene>
    <name evidence="7" type="ORF">FTW19_21300</name>
</gene>
<feature type="transmembrane region" description="Helical" evidence="5">
    <location>
        <begin position="251"/>
        <end position="272"/>
    </location>
</feature>
<feature type="transmembrane region" description="Helical" evidence="5">
    <location>
        <begin position="164"/>
        <end position="183"/>
    </location>
</feature>
<feature type="transmembrane region" description="Helical" evidence="5">
    <location>
        <begin position="309"/>
        <end position="331"/>
    </location>
</feature>
<feature type="transmembrane region" description="Helical" evidence="5">
    <location>
        <begin position="45"/>
        <end position="67"/>
    </location>
</feature>
<evidence type="ECO:0000256" key="4">
    <source>
        <dbReference type="ARBA" id="ARBA00023136"/>
    </source>
</evidence>
<dbReference type="InterPro" id="IPR050382">
    <property type="entry name" value="MFS_Na/Anion_cotransporter"/>
</dbReference>
<dbReference type="Pfam" id="PF07690">
    <property type="entry name" value="MFS_1"/>
    <property type="match status" value="2"/>
</dbReference>
<organism evidence="7 8">
    <name type="scientific">Terriglobus albidus</name>
    <dbReference type="NCBI Taxonomy" id="1592106"/>
    <lineage>
        <taxon>Bacteria</taxon>
        <taxon>Pseudomonadati</taxon>
        <taxon>Acidobacteriota</taxon>
        <taxon>Terriglobia</taxon>
        <taxon>Terriglobales</taxon>
        <taxon>Acidobacteriaceae</taxon>
        <taxon>Terriglobus</taxon>
    </lineage>
</organism>
<feature type="domain" description="Major facilitator superfamily (MFS) profile" evidence="6">
    <location>
        <begin position="10"/>
        <end position="396"/>
    </location>
</feature>
<evidence type="ECO:0000256" key="3">
    <source>
        <dbReference type="ARBA" id="ARBA00022989"/>
    </source>
</evidence>
<evidence type="ECO:0000256" key="2">
    <source>
        <dbReference type="ARBA" id="ARBA00022692"/>
    </source>
</evidence>
<evidence type="ECO:0000256" key="1">
    <source>
        <dbReference type="ARBA" id="ARBA00004141"/>
    </source>
</evidence>
<comment type="subcellular location">
    <subcellularLocation>
        <location evidence="1">Membrane</location>
        <topology evidence="1">Multi-pass membrane protein</topology>
    </subcellularLocation>
</comment>
<protein>
    <submittedName>
        <fullName evidence="7">MFS transporter</fullName>
    </submittedName>
</protein>